<dbReference type="Proteomes" id="UP000326759">
    <property type="component" value="Unassembled WGS sequence"/>
</dbReference>
<evidence type="ECO:0000256" key="2">
    <source>
        <dbReference type="SAM" id="Phobius"/>
    </source>
</evidence>
<evidence type="ECO:0000313" key="3">
    <source>
        <dbReference type="EMBL" id="KAB7493641.1"/>
    </source>
</evidence>
<feature type="compositionally biased region" description="Low complexity" evidence="1">
    <location>
        <begin position="254"/>
        <end position="266"/>
    </location>
</feature>
<gene>
    <name evidence="3" type="ORF">Anas_04715</name>
</gene>
<proteinExistence type="predicted"/>
<keyword evidence="2" id="KW-0812">Transmembrane</keyword>
<feature type="region of interest" description="Disordered" evidence="1">
    <location>
        <begin position="170"/>
        <end position="189"/>
    </location>
</feature>
<feature type="region of interest" description="Disordered" evidence="1">
    <location>
        <begin position="222"/>
        <end position="314"/>
    </location>
</feature>
<keyword evidence="2" id="KW-1133">Transmembrane helix</keyword>
<comment type="caution">
    <text evidence="3">The sequence shown here is derived from an EMBL/GenBank/DDBJ whole genome shotgun (WGS) entry which is preliminary data.</text>
</comment>
<protein>
    <submittedName>
        <fullName evidence="3">Uncharacterized protein</fullName>
    </submittedName>
</protein>
<feature type="compositionally biased region" description="Basic and acidic residues" evidence="1">
    <location>
        <begin position="233"/>
        <end position="252"/>
    </location>
</feature>
<evidence type="ECO:0000256" key="1">
    <source>
        <dbReference type="SAM" id="MobiDB-lite"/>
    </source>
</evidence>
<dbReference type="EMBL" id="SEYY01025165">
    <property type="protein sequence ID" value="KAB7493641.1"/>
    <property type="molecule type" value="Genomic_DNA"/>
</dbReference>
<organism evidence="3 4">
    <name type="scientific">Armadillidium nasatum</name>
    <dbReference type="NCBI Taxonomy" id="96803"/>
    <lineage>
        <taxon>Eukaryota</taxon>
        <taxon>Metazoa</taxon>
        <taxon>Ecdysozoa</taxon>
        <taxon>Arthropoda</taxon>
        <taxon>Crustacea</taxon>
        <taxon>Multicrustacea</taxon>
        <taxon>Malacostraca</taxon>
        <taxon>Eumalacostraca</taxon>
        <taxon>Peracarida</taxon>
        <taxon>Isopoda</taxon>
        <taxon>Oniscidea</taxon>
        <taxon>Crinocheta</taxon>
        <taxon>Armadillidiidae</taxon>
        <taxon>Armadillidium</taxon>
    </lineage>
</organism>
<feature type="transmembrane region" description="Helical" evidence="2">
    <location>
        <begin position="409"/>
        <end position="430"/>
    </location>
</feature>
<accession>A0A5N5SH37</accession>
<keyword evidence="2" id="KW-0472">Membrane</keyword>
<dbReference type="AlphaFoldDB" id="A0A5N5SH37"/>
<sequence length="431" mass="47221">MITFYTGHANSEGPYATTSLLLPQNSNNHHQSLKIVKSDVRSCDSIQDKTHGKVNESSYYSGDGNATIRRLKGNRSLFGAPPLPCLPPPGVPNDSRSQTSCYCSVNRGNSSIGESPYSEAHYTPTMSIRPSLCFPQDPQHLHSHKDLLSQGFSSNPLCPPHIYASAITPLPPYPQDRQIPSPPKERVQCAPNLPSVTYEALRALSQDIEAFRQRQKLQDEEQNYLSNKGNIRVQKELPGKLDPKTDNEKDNIDSLPNPSSILLSSSEMGPNFEAPSPPSTPPPREHPSNSLRSSGKVKGNQHTPSQGKKLSLPPIEVEIAPLGEEESDFLEGEDADDCSQCSCSCSEAESSVYAETEFADEFRQALQEPGMISIVGIQTKKHKHKKRPTSGCSSDSNYTNVGDIPHIGIIQLFGVVILVCKICLADFLIFQ</sequence>
<keyword evidence="4" id="KW-1185">Reference proteome</keyword>
<dbReference type="OrthoDB" id="428111at2759"/>
<evidence type="ECO:0000313" key="4">
    <source>
        <dbReference type="Proteomes" id="UP000326759"/>
    </source>
</evidence>
<name>A0A5N5SH37_9CRUS</name>
<reference evidence="3 4" key="1">
    <citation type="journal article" date="2019" name="PLoS Biol.">
        <title>Sex chromosomes control vertical transmission of feminizing Wolbachia symbionts in an isopod.</title>
        <authorList>
            <person name="Becking T."/>
            <person name="Chebbi M.A."/>
            <person name="Giraud I."/>
            <person name="Moumen B."/>
            <person name="Laverre T."/>
            <person name="Caubet Y."/>
            <person name="Peccoud J."/>
            <person name="Gilbert C."/>
            <person name="Cordaux R."/>
        </authorList>
    </citation>
    <scope>NUCLEOTIDE SEQUENCE [LARGE SCALE GENOMIC DNA]</scope>
    <source>
        <strain evidence="3">ANa2</strain>
        <tissue evidence="3">Whole body excluding digestive tract and cuticle</tissue>
    </source>
</reference>